<evidence type="ECO:0000256" key="1">
    <source>
        <dbReference type="SAM" id="MobiDB-lite"/>
    </source>
</evidence>
<keyword evidence="3" id="KW-1185">Reference proteome</keyword>
<accession>A0ABV5S0F1</accession>
<reference evidence="2 3" key="1">
    <citation type="submission" date="2024-09" db="EMBL/GenBank/DDBJ databases">
        <authorList>
            <person name="Sun Q."/>
            <person name="Mori K."/>
        </authorList>
    </citation>
    <scope>NUCLEOTIDE SEQUENCE [LARGE SCALE GENOMIC DNA]</scope>
    <source>
        <strain evidence="2 3">JCM 3143</strain>
    </source>
</reference>
<protein>
    <submittedName>
        <fullName evidence="2">Uncharacterized protein</fullName>
    </submittedName>
</protein>
<feature type="region of interest" description="Disordered" evidence="1">
    <location>
        <begin position="60"/>
        <end position="81"/>
    </location>
</feature>
<dbReference type="Proteomes" id="UP001589532">
    <property type="component" value="Unassembled WGS sequence"/>
</dbReference>
<dbReference type="RefSeq" id="WP_344985742.1">
    <property type="nucleotide sequence ID" value="NZ_BAAAXV010000001.1"/>
</dbReference>
<evidence type="ECO:0000313" key="3">
    <source>
        <dbReference type="Proteomes" id="UP001589532"/>
    </source>
</evidence>
<name>A0ABV5S0F1_9ACTN</name>
<sequence>MQKGFADDAASWLDATGLWGRAMVATLDALRAREAGDESKAGALLAESRELQRQARAIRVSPPRNRWGRVDATASTRPLFT</sequence>
<organism evidence="2 3">
    <name type="scientific">Nonomuraea helvata</name>
    <dbReference type="NCBI Taxonomy" id="37484"/>
    <lineage>
        <taxon>Bacteria</taxon>
        <taxon>Bacillati</taxon>
        <taxon>Actinomycetota</taxon>
        <taxon>Actinomycetes</taxon>
        <taxon>Streptosporangiales</taxon>
        <taxon>Streptosporangiaceae</taxon>
        <taxon>Nonomuraea</taxon>
    </lineage>
</organism>
<dbReference type="EMBL" id="JBHMBW010000012">
    <property type="protein sequence ID" value="MFB9624273.1"/>
    <property type="molecule type" value="Genomic_DNA"/>
</dbReference>
<proteinExistence type="predicted"/>
<evidence type="ECO:0000313" key="2">
    <source>
        <dbReference type="EMBL" id="MFB9624273.1"/>
    </source>
</evidence>
<gene>
    <name evidence="2" type="ORF">ACFFSA_14395</name>
</gene>
<comment type="caution">
    <text evidence="2">The sequence shown here is derived from an EMBL/GenBank/DDBJ whole genome shotgun (WGS) entry which is preliminary data.</text>
</comment>